<sequence length="477" mass="51778">MKKRTGMYNGVYSGMFKLTLMVLTLIFLLSSASAAISEDDPWVAVIEKNGDSIYFADHNESLTEGGWILLSGGDEIRLPQPLNFTYKGTDSLNSEGAALELKPGEYGDGTEIVLAYPYTTHPFYAEKDKVKVDYKGPAAFGQQNVNVYLVQGLNLSSLGEAFTDIRDGNAVNLKEVFDNSTNSTTLVTAVTLDENGDLPSTLTLDPLQAGSYGILIMLEGDENPESRKVLSATCFEVVEYELKIKAPNNLKEHENLDVSLDLKKAPAQGSYTYGALLISEDAYRAEVNVSSNGTRAGTDIFVNGIDIINEFDINSTNYESKFNKDELTTEIQTLIGEGNGTISIGEENQSTLSLTTFDLPPGDYLLFAGAYEKGRGLVGIAQTEVSIREVKKSNGPDKKQKSNTDLSTENENPSTLETDKSILDTASSLGFGDLEPQIRGEALQAAEIIKNPPKLASFLIGFVGTLLIGITIMSKRR</sequence>
<evidence type="ECO:0008006" key="5">
    <source>
        <dbReference type="Google" id="ProtNLM"/>
    </source>
</evidence>
<gene>
    <name evidence="3" type="ORF">MSHOH_0202</name>
</gene>
<dbReference type="NCBIfam" id="TIGR04279">
    <property type="entry name" value="TIGR04279 domain"/>
    <property type="match status" value="1"/>
</dbReference>
<dbReference type="STRING" id="1434110.MSHOH_0202"/>
<protein>
    <recommendedName>
        <fullName evidence="5">TIGR04279 domain-containing protein</fullName>
    </recommendedName>
</protein>
<dbReference type="PATRIC" id="fig|1434110.4.peg.229"/>
<feature type="region of interest" description="Disordered" evidence="1">
    <location>
        <begin position="391"/>
        <end position="417"/>
    </location>
</feature>
<dbReference type="HOGENOM" id="CLU_048698_0_0_2"/>
<keyword evidence="2" id="KW-0472">Membrane</keyword>
<keyword evidence="2" id="KW-1133">Transmembrane helix</keyword>
<feature type="compositionally biased region" description="Polar residues" evidence="1">
    <location>
        <begin position="403"/>
        <end position="416"/>
    </location>
</feature>
<evidence type="ECO:0000313" key="3">
    <source>
        <dbReference type="EMBL" id="AKB76685.1"/>
    </source>
</evidence>
<dbReference type="AlphaFoldDB" id="A0A0E3WSC2"/>
<evidence type="ECO:0000256" key="1">
    <source>
        <dbReference type="SAM" id="MobiDB-lite"/>
    </source>
</evidence>
<dbReference type="EMBL" id="CP009516">
    <property type="protein sequence ID" value="AKB76685.1"/>
    <property type="molecule type" value="Genomic_DNA"/>
</dbReference>
<evidence type="ECO:0000313" key="4">
    <source>
        <dbReference type="Proteomes" id="UP000033101"/>
    </source>
</evidence>
<dbReference type="KEGG" id="mhor:MSHOH_0202"/>
<dbReference type="GeneID" id="24829321"/>
<feature type="compositionally biased region" description="Basic and acidic residues" evidence="1">
    <location>
        <begin position="391"/>
        <end position="402"/>
    </location>
</feature>
<keyword evidence="2" id="KW-0812">Transmembrane</keyword>
<name>A0A0E3WSC2_9EURY</name>
<feature type="transmembrane region" description="Helical" evidence="2">
    <location>
        <begin position="455"/>
        <end position="473"/>
    </location>
</feature>
<dbReference type="InterPro" id="IPR026595">
    <property type="entry name" value="CHP04279"/>
</dbReference>
<dbReference type="Proteomes" id="UP000033101">
    <property type="component" value="Chromosome"/>
</dbReference>
<dbReference type="RefSeq" id="WP_048136755.1">
    <property type="nucleotide sequence ID" value="NZ_CP009516.1"/>
</dbReference>
<evidence type="ECO:0000256" key="2">
    <source>
        <dbReference type="SAM" id="Phobius"/>
    </source>
</evidence>
<reference evidence="3 4" key="1">
    <citation type="submission" date="2014-07" db="EMBL/GenBank/DDBJ databases">
        <title>Methanogenic archaea and the global carbon cycle.</title>
        <authorList>
            <person name="Henriksen J.R."/>
            <person name="Luke J."/>
            <person name="Reinhart S."/>
            <person name="Benedict M.N."/>
            <person name="Youngblut N.D."/>
            <person name="Metcalf M.E."/>
            <person name="Whitaker R.J."/>
            <person name="Metcalf W.W."/>
        </authorList>
    </citation>
    <scope>NUCLEOTIDE SEQUENCE [LARGE SCALE GENOMIC DNA]</scope>
    <source>
        <strain evidence="3 4">HB-1</strain>
    </source>
</reference>
<keyword evidence="4" id="KW-1185">Reference proteome</keyword>
<accession>A0A0E3WSC2</accession>
<organism evidence="3 4">
    <name type="scientific">Methanosarcina horonobensis HB-1 = JCM 15518</name>
    <dbReference type="NCBI Taxonomy" id="1434110"/>
    <lineage>
        <taxon>Archaea</taxon>
        <taxon>Methanobacteriati</taxon>
        <taxon>Methanobacteriota</taxon>
        <taxon>Stenosarchaea group</taxon>
        <taxon>Methanomicrobia</taxon>
        <taxon>Methanosarcinales</taxon>
        <taxon>Methanosarcinaceae</taxon>
        <taxon>Methanosarcina</taxon>
    </lineage>
</organism>
<proteinExistence type="predicted"/>